<evidence type="ECO:0000256" key="7">
    <source>
        <dbReference type="SAM" id="Phobius"/>
    </source>
</evidence>
<keyword evidence="4 7" id="KW-0812">Transmembrane</keyword>
<dbReference type="SUPFAM" id="SSF103473">
    <property type="entry name" value="MFS general substrate transporter"/>
    <property type="match status" value="1"/>
</dbReference>
<keyword evidence="2" id="KW-0813">Transport</keyword>
<evidence type="ECO:0000313" key="8">
    <source>
        <dbReference type="EMBL" id="OAT34171.1"/>
    </source>
</evidence>
<evidence type="ECO:0000313" key="9">
    <source>
        <dbReference type="Proteomes" id="UP000078410"/>
    </source>
</evidence>
<dbReference type="PANTHER" id="PTHR43266:SF8">
    <property type="entry name" value="MACROLIDE-EFFLUX PROTEIN"/>
    <property type="match status" value="1"/>
</dbReference>
<feature type="transmembrane region" description="Helical" evidence="7">
    <location>
        <begin position="12"/>
        <end position="36"/>
    </location>
</feature>
<evidence type="ECO:0000256" key="6">
    <source>
        <dbReference type="ARBA" id="ARBA00023136"/>
    </source>
</evidence>
<dbReference type="InterPro" id="IPR036259">
    <property type="entry name" value="MFS_trans_sf"/>
</dbReference>
<dbReference type="PANTHER" id="PTHR43266">
    <property type="entry name" value="MACROLIDE-EFFLUX PROTEIN"/>
    <property type="match status" value="1"/>
</dbReference>
<protein>
    <submittedName>
        <fullName evidence="8">Chloride channel protein</fullName>
    </submittedName>
</protein>
<dbReference type="RefSeq" id="WP_245164287.1">
    <property type="nucleotide sequence ID" value="NZ_LXER01000006.1"/>
</dbReference>
<feature type="transmembrane region" description="Helical" evidence="7">
    <location>
        <begin position="254"/>
        <end position="273"/>
    </location>
</feature>
<evidence type="ECO:0000256" key="5">
    <source>
        <dbReference type="ARBA" id="ARBA00022989"/>
    </source>
</evidence>
<evidence type="ECO:0000256" key="4">
    <source>
        <dbReference type="ARBA" id="ARBA00022692"/>
    </source>
</evidence>
<feature type="transmembrane region" description="Helical" evidence="7">
    <location>
        <begin position="80"/>
        <end position="100"/>
    </location>
</feature>
<keyword evidence="3" id="KW-1003">Cell membrane</keyword>
<name>A0A1B7IW50_9ENTR</name>
<keyword evidence="5 7" id="KW-1133">Transmembrane helix</keyword>
<gene>
    <name evidence="8" type="ORF">M975_0713</name>
</gene>
<keyword evidence="9" id="KW-1185">Reference proteome</keyword>
<feature type="transmembrane region" description="Helical" evidence="7">
    <location>
        <begin position="106"/>
        <end position="126"/>
    </location>
</feature>
<keyword evidence="6 7" id="KW-0472">Membrane</keyword>
<organism evidence="8 9">
    <name type="scientific">Buttiauxella brennerae ATCC 51605</name>
    <dbReference type="NCBI Taxonomy" id="1354251"/>
    <lineage>
        <taxon>Bacteria</taxon>
        <taxon>Pseudomonadati</taxon>
        <taxon>Pseudomonadota</taxon>
        <taxon>Gammaproteobacteria</taxon>
        <taxon>Enterobacterales</taxon>
        <taxon>Enterobacteriaceae</taxon>
        <taxon>Buttiauxella</taxon>
    </lineage>
</organism>
<dbReference type="AlphaFoldDB" id="A0A1B7IW50"/>
<evidence type="ECO:0000256" key="1">
    <source>
        <dbReference type="ARBA" id="ARBA00004651"/>
    </source>
</evidence>
<feature type="transmembrane region" description="Helical" evidence="7">
    <location>
        <begin position="48"/>
        <end position="68"/>
    </location>
</feature>
<comment type="subcellular location">
    <subcellularLocation>
        <location evidence="1">Cell membrane</location>
        <topology evidence="1">Multi-pass membrane protein</topology>
    </subcellularLocation>
</comment>
<dbReference type="Proteomes" id="UP000078410">
    <property type="component" value="Unassembled WGS sequence"/>
</dbReference>
<feature type="transmembrane region" description="Helical" evidence="7">
    <location>
        <begin position="221"/>
        <end position="242"/>
    </location>
</feature>
<dbReference type="GO" id="GO:0005886">
    <property type="term" value="C:plasma membrane"/>
    <property type="evidence" value="ECO:0007669"/>
    <property type="project" value="UniProtKB-SubCell"/>
</dbReference>
<comment type="caution">
    <text evidence="8">The sequence shown here is derived from an EMBL/GenBank/DDBJ whole genome shotgun (WGS) entry which is preliminary data.</text>
</comment>
<sequence length="337" mass="36110">MIKALHQTLARTPWLLFLGLSFVVSSVGNGITYIVIFSELIRLSVPATSLALAYVLSTVPGFIGSKIGERYCRNNNPFQLLIWGECLGMLGLAAPFGAVMTGSVPLFFVAQTVSAFTIGMTFPAMSKIFKAGLSEQELPVATSLETLIFACNVILGVGLGLLLLGRIGVMSLLFIDLLSFAAALLLLRSAKSRFSKTFTPVFSTTVSLRWKTLSGTQRRGILLLPLLAFAGAPAMALLPGLVPATLSGEEAHSMALALLFARSLGQLVGPLILNPDKFEKRSNSNMLMTACLCAFIACYALIPFSPSIFLALAIGFYCTYFLKRGVCTGDLHHPETV</sequence>
<evidence type="ECO:0000256" key="2">
    <source>
        <dbReference type="ARBA" id="ARBA00022448"/>
    </source>
</evidence>
<evidence type="ECO:0000256" key="3">
    <source>
        <dbReference type="ARBA" id="ARBA00022475"/>
    </source>
</evidence>
<dbReference type="EMBL" id="LXER01000006">
    <property type="protein sequence ID" value="OAT34171.1"/>
    <property type="molecule type" value="Genomic_DNA"/>
</dbReference>
<proteinExistence type="predicted"/>
<accession>A0A1B7IW50</accession>
<feature type="transmembrane region" description="Helical" evidence="7">
    <location>
        <begin position="167"/>
        <end position="187"/>
    </location>
</feature>
<feature type="transmembrane region" description="Helical" evidence="7">
    <location>
        <begin position="138"/>
        <end position="161"/>
    </location>
</feature>
<dbReference type="PATRIC" id="fig|1354251.4.peg.732"/>
<reference evidence="8 9" key="1">
    <citation type="submission" date="2016-04" db="EMBL/GenBank/DDBJ databases">
        <title>ATOL: Assembling a taxonomically balanced genome-scale reconstruction of the evolutionary history of the Enterobacteriaceae.</title>
        <authorList>
            <person name="Plunkett G.III."/>
            <person name="Neeno-Eckwall E.C."/>
            <person name="Glasner J.D."/>
            <person name="Perna N.T."/>
        </authorList>
    </citation>
    <scope>NUCLEOTIDE SEQUENCE [LARGE SCALE GENOMIC DNA]</scope>
    <source>
        <strain evidence="8 9">ATCC 51605</strain>
    </source>
</reference>